<reference evidence="4" key="1">
    <citation type="submission" date="2021-06" db="EMBL/GenBank/DDBJ databases">
        <authorList>
            <person name="Hodson N. C."/>
            <person name="Mongue J. A."/>
            <person name="Jaron S. K."/>
        </authorList>
    </citation>
    <scope>NUCLEOTIDE SEQUENCE</scope>
</reference>
<keyword evidence="2" id="KW-0560">Oxidoreductase</keyword>
<proteinExistence type="predicted"/>
<dbReference type="PANTHER" id="PTHR43827">
    <property type="entry name" value="2,5-DIKETO-D-GLUCONIC ACID REDUCTASE"/>
    <property type="match status" value="1"/>
</dbReference>
<organism evidence="4 5">
    <name type="scientific">Allacma fusca</name>
    <dbReference type="NCBI Taxonomy" id="39272"/>
    <lineage>
        <taxon>Eukaryota</taxon>
        <taxon>Metazoa</taxon>
        <taxon>Ecdysozoa</taxon>
        <taxon>Arthropoda</taxon>
        <taxon>Hexapoda</taxon>
        <taxon>Collembola</taxon>
        <taxon>Symphypleona</taxon>
        <taxon>Sminthuridae</taxon>
        <taxon>Allacma</taxon>
    </lineage>
</organism>
<name>A0A8J2L067_9HEXA</name>
<feature type="domain" description="NADP-dependent oxidoreductase" evidence="3">
    <location>
        <begin position="77"/>
        <end position="336"/>
    </location>
</feature>
<gene>
    <name evidence="4" type="ORF">AFUS01_LOCUS23482</name>
</gene>
<evidence type="ECO:0000256" key="1">
    <source>
        <dbReference type="ARBA" id="ARBA00022857"/>
    </source>
</evidence>
<accession>A0A8J2L067</accession>
<dbReference type="EMBL" id="CAJVCH010283639">
    <property type="protein sequence ID" value="CAG7784819.1"/>
    <property type="molecule type" value="Genomic_DNA"/>
</dbReference>
<dbReference type="PANTHER" id="PTHR43827:SF3">
    <property type="entry name" value="NADP-DEPENDENT OXIDOREDUCTASE DOMAIN-CONTAINING PROTEIN"/>
    <property type="match status" value="1"/>
</dbReference>
<dbReference type="Pfam" id="PF00248">
    <property type="entry name" value="Aldo_ket_red"/>
    <property type="match status" value="1"/>
</dbReference>
<evidence type="ECO:0000259" key="3">
    <source>
        <dbReference type="Pfam" id="PF00248"/>
    </source>
</evidence>
<keyword evidence="5" id="KW-1185">Reference proteome</keyword>
<dbReference type="InterPro" id="IPR020471">
    <property type="entry name" value="AKR"/>
</dbReference>
<protein>
    <recommendedName>
        <fullName evidence="3">NADP-dependent oxidoreductase domain-containing protein</fullName>
    </recommendedName>
</protein>
<dbReference type="Proteomes" id="UP000708208">
    <property type="component" value="Unassembled WGS sequence"/>
</dbReference>
<dbReference type="GO" id="GO:0016491">
    <property type="term" value="F:oxidoreductase activity"/>
    <property type="evidence" value="ECO:0007669"/>
    <property type="project" value="UniProtKB-KW"/>
</dbReference>
<dbReference type="AlphaFoldDB" id="A0A8J2L067"/>
<comment type="caution">
    <text evidence="4">The sequence shown here is derived from an EMBL/GenBank/DDBJ whole genome shotgun (WGS) entry which is preliminary data.</text>
</comment>
<dbReference type="OrthoDB" id="8249032at2759"/>
<dbReference type="CDD" id="cd19071">
    <property type="entry name" value="AKR_AKR1-5-like"/>
    <property type="match status" value="1"/>
</dbReference>
<dbReference type="InterPro" id="IPR023210">
    <property type="entry name" value="NADP_OxRdtase_dom"/>
</dbReference>
<keyword evidence="1" id="KW-0521">NADP</keyword>
<evidence type="ECO:0000313" key="5">
    <source>
        <dbReference type="Proteomes" id="UP000708208"/>
    </source>
</evidence>
<evidence type="ECO:0000256" key="2">
    <source>
        <dbReference type="ARBA" id="ARBA00023002"/>
    </source>
</evidence>
<evidence type="ECO:0000313" key="4">
    <source>
        <dbReference type="EMBL" id="CAG7784819.1"/>
    </source>
</evidence>
<sequence>MEIKHLFKIGSDQLLSRPRDLKRGLSSGQEKWIQLLSEEYYCSAFRDHPSDQSTMTTQHYVTTLGGIRMPKLIYGTAWKKERTAELVTLAIRKGFRGIDTACQPKHYHEPGVGAALKKLFASNELRREDIFIQTKFTSLDGQDPNNIPYDPDAPLAEQVKQSLEKSLQNLHTSYIDSLVLHSPMDTYKETLQVWRVFESFVQSGKVRQLGISNCYDLSTLTRLWDEVAVKPSVIQNRFYQRLNYDQGIRAFAKKNRIYYQSFWTLTANPNILKLSAMTKIAQKYQKTPEQIFFAYLINSLGLTPLTGTSNETHMKQDLEALNLHLTVDEAAIFNSIVNADKL</sequence>